<name>A0A1L3SME3_9HYPH</name>
<dbReference type="InterPro" id="IPR018968">
    <property type="entry name" value="Phasin"/>
</dbReference>
<evidence type="ECO:0000259" key="1">
    <source>
        <dbReference type="Pfam" id="PF09361"/>
    </source>
</evidence>
<gene>
    <name evidence="2" type="ORF">BSQ44_03650</name>
</gene>
<reference evidence="3" key="1">
    <citation type="submission" date="2016-11" db="EMBL/GenBank/DDBJ databases">
        <title>Mesorhizobium oceanicum sp. nov., isolated from deep seawater in South China Sea.</title>
        <authorList>
            <person name="Fu G.-Y."/>
        </authorList>
    </citation>
    <scope>NUCLEOTIDE SEQUENCE [LARGE SCALE GENOMIC DNA]</scope>
    <source>
        <strain evidence="3">B7</strain>
    </source>
</reference>
<accession>A0A1L3SME3</accession>
<dbReference type="NCBIfam" id="TIGR01841">
    <property type="entry name" value="phasin"/>
    <property type="match status" value="1"/>
</dbReference>
<proteinExistence type="predicted"/>
<feature type="domain" description="Phasin" evidence="1">
    <location>
        <begin position="30"/>
        <end position="127"/>
    </location>
</feature>
<dbReference type="EMBL" id="CP018171">
    <property type="protein sequence ID" value="APH70579.1"/>
    <property type="molecule type" value="Genomic_DNA"/>
</dbReference>
<dbReference type="OrthoDB" id="7857244at2"/>
<dbReference type="Proteomes" id="UP000182840">
    <property type="component" value="Chromosome"/>
</dbReference>
<dbReference type="STRING" id="1670800.BSQ44_03650"/>
<dbReference type="InterPro" id="IPR010127">
    <property type="entry name" value="Phasin_subfam-1"/>
</dbReference>
<dbReference type="Pfam" id="PF09361">
    <property type="entry name" value="Phasin_2"/>
    <property type="match status" value="1"/>
</dbReference>
<dbReference type="AlphaFoldDB" id="A0A1L3SME3"/>
<evidence type="ECO:0000313" key="3">
    <source>
        <dbReference type="Proteomes" id="UP000182840"/>
    </source>
</evidence>
<sequence>MAKKPDTDSFIEMFASFGRDLHMPTMDVDKILDHHRKNLEALEKAAKSASTGASDVFSKQREILQSTLQEITQMAEQMRAPGNPQEMVGKQAEFARKSFETAVKNASEIGEVMRKSSTETIDILRERIREAMEDMQKGYGRK</sequence>
<evidence type="ECO:0000313" key="2">
    <source>
        <dbReference type="EMBL" id="APH70579.1"/>
    </source>
</evidence>
<dbReference type="KEGG" id="meso:BSQ44_03650"/>
<organism evidence="2 3">
    <name type="scientific">Aquibium oceanicum</name>
    <dbReference type="NCBI Taxonomy" id="1670800"/>
    <lineage>
        <taxon>Bacteria</taxon>
        <taxon>Pseudomonadati</taxon>
        <taxon>Pseudomonadota</taxon>
        <taxon>Alphaproteobacteria</taxon>
        <taxon>Hyphomicrobiales</taxon>
        <taxon>Phyllobacteriaceae</taxon>
        <taxon>Aquibium</taxon>
    </lineage>
</organism>
<protein>
    <submittedName>
        <fullName evidence="2">Phasin family protein</fullName>
    </submittedName>
</protein>
<keyword evidence="3" id="KW-1185">Reference proteome</keyword>
<dbReference type="RefSeq" id="WP_072601991.1">
    <property type="nucleotide sequence ID" value="NZ_CP018171.1"/>
</dbReference>